<organism evidence="2 3">
    <name type="scientific">Halalkalibacter okhensis</name>
    <dbReference type="NCBI Taxonomy" id="333138"/>
    <lineage>
        <taxon>Bacteria</taxon>
        <taxon>Bacillati</taxon>
        <taxon>Bacillota</taxon>
        <taxon>Bacilli</taxon>
        <taxon>Bacillales</taxon>
        <taxon>Bacillaceae</taxon>
        <taxon>Halalkalibacter</taxon>
    </lineage>
</organism>
<keyword evidence="3" id="KW-1185">Reference proteome</keyword>
<dbReference type="eggNOG" id="ENOG5030DT3">
    <property type="taxonomic scope" value="Bacteria"/>
</dbReference>
<dbReference type="Proteomes" id="UP000030832">
    <property type="component" value="Unassembled WGS sequence"/>
</dbReference>
<gene>
    <name evidence="2" type="ORF">LQ50_24640</name>
</gene>
<accession>A0A0B0IAP9</accession>
<comment type="caution">
    <text evidence="2">The sequence shown here is derived from an EMBL/GenBank/DDBJ whole genome shotgun (WGS) entry which is preliminary data.</text>
</comment>
<name>A0A0B0IAP9_9BACI</name>
<sequence length="137" mass="15556">MLKSKLISIAFMVTLTIIGVTYLFINLDEAAIANSGEVKEVDLVMYLFNPEIIKAIKQQYDLEEDSSIGYGVENIKIAEFVESDFAGYHVLVDVEGFYQDSNESKLKTEMRDSLKFSVTIDEKISMELIEYSSNGWE</sequence>
<dbReference type="EMBL" id="JRJU01000063">
    <property type="protein sequence ID" value="KHF37897.1"/>
    <property type="molecule type" value="Genomic_DNA"/>
</dbReference>
<dbReference type="RefSeq" id="WP_034633988.1">
    <property type="nucleotide sequence ID" value="NZ_JRJU01000063.1"/>
</dbReference>
<proteinExistence type="predicted"/>
<dbReference type="STRING" id="333138.LQ50_24640"/>
<evidence type="ECO:0000313" key="2">
    <source>
        <dbReference type="EMBL" id="KHF37897.1"/>
    </source>
</evidence>
<protein>
    <submittedName>
        <fullName evidence="2">Uncharacterized protein</fullName>
    </submittedName>
</protein>
<evidence type="ECO:0000313" key="3">
    <source>
        <dbReference type="Proteomes" id="UP000030832"/>
    </source>
</evidence>
<keyword evidence="1" id="KW-1133">Transmembrane helix</keyword>
<reference evidence="2 3" key="1">
    <citation type="submission" date="2014-09" db="EMBL/GenBank/DDBJ databases">
        <title>Genome sequencing and annotation of Bacillus Okhensis strain Kh10-101T.</title>
        <authorList>
            <person name="Prakash J.S."/>
        </authorList>
    </citation>
    <scope>NUCLEOTIDE SEQUENCE [LARGE SCALE GENOMIC DNA]</scope>
    <source>
        <strain evidence="3">Kh10-101T</strain>
    </source>
</reference>
<feature type="transmembrane region" description="Helical" evidence="1">
    <location>
        <begin position="6"/>
        <end position="25"/>
    </location>
</feature>
<keyword evidence="1" id="KW-0812">Transmembrane</keyword>
<keyword evidence="1" id="KW-0472">Membrane</keyword>
<evidence type="ECO:0000256" key="1">
    <source>
        <dbReference type="SAM" id="Phobius"/>
    </source>
</evidence>
<dbReference type="AlphaFoldDB" id="A0A0B0IAP9"/>
<dbReference type="OrthoDB" id="9887342at2"/>